<dbReference type="RefSeq" id="WP_188657745.1">
    <property type="nucleotide sequence ID" value="NZ_BMIH01000001.1"/>
</dbReference>
<dbReference type="InterPro" id="IPR004045">
    <property type="entry name" value="Glutathione_S-Trfase_N"/>
</dbReference>
<dbReference type="PANTHER" id="PTHR42673">
    <property type="entry name" value="MALEYLACETOACETATE ISOMERASE"/>
    <property type="match status" value="1"/>
</dbReference>
<dbReference type="InterPro" id="IPR036249">
    <property type="entry name" value="Thioredoxin-like_sf"/>
</dbReference>
<evidence type="ECO:0000256" key="1">
    <source>
        <dbReference type="ARBA" id="ARBA00010007"/>
    </source>
</evidence>
<proteinExistence type="inferred from homology"/>
<dbReference type="GO" id="GO:0005737">
    <property type="term" value="C:cytoplasm"/>
    <property type="evidence" value="ECO:0007669"/>
    <property type="project" value="InterPro"/>
</dbReference>
<dbReference type="Gene3D" id="3.40.30.10">
    <property type="entry name" value="Glutaredoxin"/>
    <property type="match status" value="1"/>
</dbReference>
<dbReference type="SUPFAM" id="SSF52833">
    <property type="entry name" value="Thioredoxin-like"/>
    <property type="match status" value="1"/>
</dbReference>
<reference evidence="4" key="2">
    <citation type="submission" date="2020-09" db="EMBL/GenBank/DDBJ databases">
        <authorList>
            <person name="Sun Q."/>
            <person name="Zhou Y."/>
        </authorList>
    </citation>
    <scope>NUCLEOTIDE SEQUENCE</scope>
    <source>
        <strain evidence="4">CGMCC 1.15330</strain>
    </source>
</reference>
<dbReference type="Gene3D" id="1.20.1050.10">
    <property type="match status" value="1"/>
</dbReference>
<dbReference type="CDD" id="cd03042">
    <property type="entry name" value="GST_N_Zeta"/>
    <property type="match status" value="1"/>
</dbReference>
<evidence type="ECO:0000259" key="2">
    <source>
        <dbReference type="PROSITE" id="PS50404"/>
    </source>
</evidence>
<dbReference type="InterPro" id="IPR034330">
    <property type="entry name" value="GST_Zeta_C"/>
</dbReference>
<protein>
    <submittedName>
        <fullName evidence="4">Maleylacetoacetate isomerase</fullName>
    </submittedName>
</protein>
<dbReference type="Pfam" id="PF13409">
    <property type="entry name" value="GST_N_2"/>
    <property type="match status" value="1"/>
</dbReference>
<dbReference type="PROSITE" id="PS50404">
    <property type="entry name" value="GST_NTER"/>
    <property type="match status" value="1"/>
</dbReference>
<gene>
    <name evidence="4" type="ORF">GCM10011380_12050</name>
</gene>
<reference evidence="4" key="1">
    <citation type="journal article" date="2014" name="Int. J. Syst. Evol. Microbiol.">
        <title>Complete genome sequence of Corynebacterium casei LMG S-19264T (=DSM 44701T), isolated from a smear-ripened cheese.</title>
        <authorList>
            <consortium name="US DOE Joint Genome Institute (JGI-PGF)"/>
            <person name="Walter F."/>
            <person name="Albersmeier A."/>
            <person name="Kalinowski J."/>
            <person name="Ruckert C."/>
        </authorList>
    </citation>
    <scope>NUCLEOTIDE SEQUENCE</scope>
    <source>
        <strain evidence="4">CGMCC 1.15330</strain>
    </source>
</reference>
<dbReference type="SUPFAM" id="SSF47616">
    <property type="entry name" value="GST C-terminal domain-like"/>
    <property type="match status" value="1"/>
</dbReference>
<dbReference type="SFLD" id="SFLDG00358">
    <property type="entry name" value="Main_(cytGST)"/>
    <property type="match status" value="1"/>
</dbReference>
<organism evidence="4 5">
    <name type="scientific">Sphingomonas metalli</name>
    <dbReference type="NCBI Taxonomy" id="1779358"/>
    <lineage>
        <taxon>Bacteria</taxon>
        <taxon>Pseudomonadati</taxon>
        <taxon>Pseudomonadota</taxon>
        <taxon>Alphaproteobacteria</taxon>
        <taxon>Sphingomonadales</taxon>
        <taxon>Sphingomonadaceae</taxon>
        <taxon>Sphingomonas</taxon>
    </lineage>
</organism>
<evidence type="ECO:0000313" key="5">
    <source>
        <dbReference type="Proteomes" id="UP000623067"/>
    </source>
</evidence>
<dbReference type="SFLD" id="SFLDS00019">
    <property type="entry name" value="Glutathione_Transferase_(cytos"/>
    <property type="match status" value="1"/>
</dbReference>
<dbReference type="EMBL" id="BMIH01000001">
    <property type="protein sequence ID" value="GGB23953.1"/>
    <property type="molecule type" value="Genomic_DNA"/>
</dbReference>
<comment type="similarity">
    <text evidence="1">Belongs to the GST superfamily. Zeta family.</text>
</comment>
<dbReference type="GO" id="GO:0006749">
    <property type="term" value="P:glutathione metabolic process"/>
    <property type="evidence" value="ECO:0007669"/>
    <property type="project" value="TreeGrafter"/>
</dbReference>
<dbReference type="CDD" id="cd03191">
    <property type="entry name" value="GST_C_Zeta"/>
    <property type="match status" value="1"/>
</dbReference>
<dbReference type="GO" id="GO:0006559">
    <property type="term" value="P:L-phenylalanine catabolic process"/>
    <property type="evidence" value="ECO:0007669"/>
    <property type="project" value="TreeGrafter"/>
</dbReference>
<dbReference type="InterPro" id="IPR040079">
    <property type="entry name" value="Glutathione_S-Trfase"/>
</dbReference>
<dbReference type="GO" id="GO:0016034">
    <property type="term" value="F:maleylacetoacetate isomerase activity"/>
    <property type="evidence" value="ECO:0007669"/>
    <property type="project" value="TreeGrafter"/>
</dbReference>
<accession>A0A916WQU6</accession>
<dbReference type="NCBIfam" id="TIGR01262">
    <property type="entry name" value="maiA"/>
    <property type="match status" value="1"/>
</dbReference>
<dbReference type="InterPro" id="IPR005955">
    <property type="entry name" value="GST_Zeta"/>
</dbReference>
<dbReference type="PROSITE" id="PS50405">
    <property type="entry name" value="GST_CTER"/>
    <property type="match status" value="1"/>
</dbReference>
<dbReference type="AlphaFoldDB" id="A0A916WQU6"/>
<dbReference type="InterPro" id="IPR034333">
    <property type="entry name" value="GST_Zeta_N"/>
</dbReference>
<evidence type="ECO:0000313" key="4">
    <source>
        <dbReference type="EMBL" id="GGB23953.1"/>
    </source>
</evidence>
<name>A0A916WQU6_9SPHN</name>
<dbReference type="PANTHER" id="PTHR42673:SF4">
    <property type="entry name" value="MALEYLACETOACETATE ISOMERASE"/>
    <property type="match status" value="1"/>
</dbReference>
<dbReference type="GO" id="GO:0004364">
    <property type="term" value="F:glutathione transferase activity"/>
    <property type="evidence" value="ECO:0007669"/>
    <property type="project" value="TreeGrafter"/>
</dbReference>
<keyword evidence="4" id="KW-0413">Isomerase</keyword>
<keyword evidence="5" id="KW-1185">Reference proteome</keyword>
<comment type="caution">
    <text evidence="4">The sequence shown here is derived from an EMBL/GenBank/DDBJ whole genome shotgun (WGS) entry which is preliminary data.</text>
</comment>
<sequence>MGDPLTPPPILHGYFRSTASWRVRIALHLKGIAHRDAFHHLRHGGQRTPGYLAINPQGLVPALETAQGVLTQSLAICDYLDAIVPEPPLLPADPFAAARVRGFAMAIACDVHPVQNLSVLARLRALGLGEEAVTGWARDVIEGGLTACAALIADQPGPYCFGAAVTLADLCLVPQMANARRFGAPTGIGRLEAIEAACLALPAFDATRPERQADAE</sequence>
<feature type="domain" description="GST C-terminal" evidence="3">
    <location>
        <begin position="93"/>
        <end position="216"/>
    </location>
</feature>
<evidence type="ECO:0000259" key="3">
    <source>
        <dbReference type="PROSITE" id="PS50405"/>
    </source>
</evidence>
<dbReference type="InterPro" id="IPR010987">
    <property type="entry name" value="Glutathione-S-Trfase_C-like"/>
</dbReference>
<dbReference type="Proteomes" id="UP000623067">
    <property type="component" value="Unassembled WGS sequence"/>
</dbReference>
<dbReference type="InterPro" id="IPR036282">
    <property type="entry name" value="Glutathione-S-Trfase_C_sf"/>
</dbReference>
<feature type="domain" description="GST N-terminal" evidence="2">
    <location>
        <begin position="7"/>
        <end position="88"/>
    </location>
</feature>